<name>A0ABD5JR59_9ACTN</name>
<evidence type="ECO:0000313" key="3">
    <source>
        <dbReference type="Proteomes" id="UP001354649"/>
    </source>
</evidence>
<feature type="compositionally biased region" description="Low complexity" evidence="1">
    <location>
        <begin position="225"/>
        <end position="241"/>
    </location>
</feature>
<comment type="caution">
    <text evidence="2">The sequence shown here is derived from an EMBL/GenBank/DDBJ whole genome shotgun (WGS) entry which is preliminary data.</text>
</comment>
<feature type="compositionally biased region" description="Basic and acidic residues" evidence="1">
    <location>
        <begin position="183"/>
        <end position="192"/>
    </location>
</feature>
<dbReference type="AlphaFoldDB" id="A0ABD5JR59"/>
<feature type="region of interest" description="Disordered" evidence="1">
    <location>
        <begin position="183"/>
        <end position="253"/>
    </location>
</feature>
<sequence length="253" mass="28415">MRWNSQDKWIVPKKIIHTPLVDDDVFARVQDLFAVRSRPGTAHQRHRTRNPYLYRGRITCGICTRRMQGQWSHGDACYRCRFPEEYALANRVHHPRNIYLRESWITVPLDNWLATVFLPRRLDDTIDLMATAAVPNQEPSAAAAARAVIADCDAKLATHRAALGTGVGPALVTQWISETQARRARADAELRTGRPTPHRVYGRTPPAASPTSPGRTPRSTRGRRWPGPGAGFRPRAGAVPGISRRAAAQRRKR</sequence>
<organism evidence="2 3">
    <name type="scientific">Streptomyces antimycoticus</name>
    <dbReference type="NCBI Taxonomy" id="68175"/>
    <lineage>
        <taxon>Bacteria</taxon>
        <taxon>Bacillati</taxon>
        <taxon>Actinomycetota</taxon>
        <taxon>Actinomycetes</taxon>
        <taxon>Kitasatosporales</taxon>
        <taxon>Streptomycetaceae</taxon>
        <taxon>Streptomyces</taxon>
        <taxon>Streptomyces violaceusniger group</taxon>
    </lineage>
</organism>
<proteinExistence type="predicted"/>
<dbReference type="EMBL" id="JAZBJQ010000050">
    <property type="protein sequence ID" value="MEE4589599.1"/>
    <property type="molecule type" value="Genomic_DNA"/>
</dbReference>
<gene>
    <name evidence="2" type="ORF">V2K49_42450</name>
</gene>
<dbReference type="Gene3D" id="3.90.1750.20">
    <property type="entry name" value="Putative Large Serine Recombinase, Chain B, Domain 2"/>
    <property type="match status" value="1"/>
</dbReference>
<dbReference type="Proteomes" id="UP001354649">
    <property type="component" value="Unassembled WGS sequence"/>
</dbReference>
<evidence type="ECO:0000313" key="2">
    <source>
        <dbReference type="EMBL" id="MEE4589599.1"/>
    </source>
</evidence>
<accession>A0ABD5JR59</accession>
<dbReference type="InterPro" id="IPR038109">
    <property type="entry name" value="DNA_bind_recomb_sf"/>
</dbReference>
<evidence type="ECO:0000256" key="1">
    <source>
        <dbReference type="SAM" id="MobiDB-lite"/>
    </source>
</evidence>
<reference evidence="2 3" key="1">
    <citation type="submission" date="2023-11" db="EMBL/GenBank/DDBJ databases">
        <title>30 novel species of actinomycetes from the DSMZ collection.</title>
        <authorList>
            <person name="Nouioui I."/>
        </authorList>
    </citation>
    <scope>NUCLEOTIDE SEQUENCE [LARGE SCALE GENOMIC DNA]</scope>
    <source>
        <strain evidence="2 3">DSM 41602</strain>
    </source>
</reference>
<protein>
    <recommendedName>
        <fullName evidence="4">Recombinase zinc beta ribbon domain-containing protein</fullName>
    </recommendedName>
</protein>
<evidence type="ECO:0008006" key="4">
    <source>
        <dbReference type="Google" id="ProtNLM"/>
    </source>
</evidence>